<dbReference type="PANTHER" id="PTHR19446">
    <property type="entry name" value="REVERSE TRANSCRIPTASES"/>
    <property type="match status" value="1"/>
</dbReference>
<comment type="caution">
    <text evidence="2">The sequence shown here is derived from an EMBL/GenBank/DDBJ whole genome shotgun (WGS) entry which is preliminary data.</text>
</comment>
<sequence length="149" mass="17135">MTLWKMIPNIMVDKLTDCFNSCLKKNVVFKKKERANLVLIPKENIDELGLPKVRPICLFDEVGKIFERVLAERILAWMRDNLQADLADNQFGFQKHRSTYDALIRMKELTSEAVREGDVAAAVSLDIANAFNSIPWKALRAALRRKDFP</sequence>
<evidence type="ECO:0000313" key="3">
    <source>
        <dbReference type="Proteomes" id="UP000036403"/>
    </source>
</evidence>
<name>A0A0J7KJR9_LASNI</name>
<proteinExistence type="predicted"/>
<dbReference type="Proteomes" id="UP000036403">
    <property type="component" value="Unassembled WGS sequence"/>
</dbReference>
<reference evidence="2 3" key="1">
    <citation type="submission" date="2015-04" db="EMBL/GenBank/DDBJ databases">
        <title>Lasius niger genome sequencing.</title>
        <authorList>
            <person name="Konorov E.A."/>
            <person name="Nikitin M.A."/>
            <person name="Kirill M.V."/>
            <person name="Chang P."/>
        </authorList>
    </citation>
    <scope>NUCLEOTIDE SEQUENCE [LARGE SCALE GENOMIC DNA]</scope>
    <source>
        <tissue evidence="2">Whole</tissue>
    </source>
</reference>
<feature type="domain" description="Reverse transcriptase" evidence="1">
    <location>
        <begin position="40"/>
        <end position="144"/>
    </location>
</feature>
<dbReference type="GO" id="GO:0071897">
    <property type="term" value="P:DNA biosynthetic process"/>
    <property type="evidence" value="ECO:0007669"/>
    <property type="project" value="UniProtKB-ARBA"/>
</dbReference>
<dbReference type="Pfam" id="PF00078">
    <property type="entry name" value="RVT_1"/>
    <property type="match status" value="1"/>
</dbReference>
<dbReference type="AlphaFoldDB" id="A0A0J7KJR9"/>
<accession>A0A0J7KJR9</accession>
<evidence type="ECO:0000259" key="1">
    <source>
        <dbReference type="Pfam" id="PF00078"/>
    </source>
</evidence>
<evidence type="ECO:0000313" key="2">
    <source>
        <dbReference type="EMBL" id="KMQ90668.1"/>
    </source>
</evidence>
<protein>
    <submittedName>
        <fullName evidence="2">Reverse</fullName>
    </submittedName>
</protein>
<dbReference type="PaxDb" id="67767-A0A0J7KJR9"/>
<dbReference type="SUPFAM" id="SSF56672">
    <property type="entry name" value="DNA/RNA polymerases"/>
    <property type="match status" value="1"/>
</dbReference>
<dbReference type="STRING" id="67767.A0A0J7KJR9"/>
<dbReference type="InterPro" id="IPR043502">
    <property type="entry name" value="DNA/RNA_pol_sf"/>
</dbReference>
<keyword evidence="3" id="KW-1185">Reference proteome</keyword>
<gene>
    <name evidence="2" type="ORF">RF55_9550</name>
</gene>
<organism evidence="2 3">
    <name type="scientific">Lasius niger</name>
    <name type="common">Black garden ant</name>
    <dbReference type="NCBI Taxonomy" id="67767"/>
    <lineage>
        <taxon>Eukaryota</taxon>
        <taxon>Metazoa</taxon>
        <taxon>Ecdysozoa</taxon>
        <taxon>Arthropoda</taxon>
        <taxon>Hexapoda</taxon>
        <taxon>Insecta</taxon>
        <taxon>Pterygota</taxon>
        <taxon>Neoptera</taxon>
        <taxon>Endopterygota</taxon>
        <taxon>Hymenoptera</taxon>
        <taxon>Apocrita</taxon>
        <taxon>Aculeata</taxon>
        <taxon>Formicoidea</taxon>
        <taxon>Formicidae</taxon>
        <taxon>Formicinae</taxon>
        <taxon>Lasius</taxon>
        <taxon>Lasius</taxon>
    </lineage>
</organism>
<dbReference type="EMBL" id="LBMM01006362">
    <property type="protein sequence ID" value="KMQ90668.1"/>
    <property type="molecule type" value="Genomic_DNA"/>
</dbReference>
<dbReference type="OrthoDB" id="7700848at2759"/>
<dbReference type="InterPro" id="IPR000477">
    <property type="entry name" value="RT_dom"/>
</dbReference>